<sequence length="140" mass="16396">MTNIYEDNFKLMDQLLGRELHNFASGEKTYIKLHAPGYMDLIVEFIGINTLSMTHYFSMNGDLVQDPEMVILVDLNLSMVEALSFQNMYVYQEVYENLERTLVYTQRKAAQNMFLTEWLKNLRDQGYFLSAPLEGRNLDC</sequence>
<dbReference type="Pfam" id="PF21849">
    <property type="entry name" value="DUF6908"/>
    <property type="match status" value="1"/>
</dbReference>
<dbReference type="Proteomes" id="UP001165962">
    <property type="component" value="Unassembled WGS sequence"/>
</dbReference>
<reference evidence="2" key="1">
    <citation type="submission" date="2020-03" db="EMBL/GenBank/DDBJ databases">
        <title>Draft sequencing of Paenibacilllus sp. S3N08.</title>
        <authorList>
            <person name="Kim D.-U."/>
        </authorList>
    </citation>
    <scope>NUCLEOTIDE SEQUENCE</scope>
    <source>
        <strain evidence="2">S3N08</strain>
    </source>
</reference>
<organism evidence="2 3">
    <name type="scientific">Paenibacillus agricola</name>
    <dbReference type="NCBI Taxonomy" id="2716264"/>
    <lineage>
        <taxon>Bacteria</taxon>
        <taxon>Bacillati</taxon>
        <taxon>Bacillota</taxon>
        <taxon>Bacilli</taxon>
        <taxon>Bacillales</taxon>
        <taxon>Paenibacillaceae</taxon>
        <taxon>Paenibacillus</taxon>
    </lineage>
</organism>
<gene>
    <name evidence="2" type="ORF">G9U52_34270</name>
</gene>
<dbReference type="InterPro" id="IPR054203">
    <property type="entry name" value="DUF6908"/>
</dbReference>
<comment type="caution">
    <text evidence="2">The sequence shown here is derived from an EMBL/GenBank/DDBJ whole genome shotgun (WGS) entry which is preliminary data.</text>
</comment>
<evidence type="ECO:0000313" key="2">
    <source>
        <dbReference type="EMBL" id="NHN34812.1"/>
    </source>
</evidence>
<accession>A0ABX0JIK0</accession>
<evidence type="ECO:0000313" key="3">
    <source>
        <dbReference type="Proteomes" id="UP001165962"/>
    </source>
</evidence>
<name>A0ABX0JIK0_9BACL</name>
<evidence type="ECO:0000259" key="1">
    <source>
        <dbReference type="Pfam" id="PF21849"/>
    </source>
</evidence>
<keyword evidence="3" id="KW-1185">Reference proteome</keyword>
<dbReference type="EMBL" id="JAAOIW010000022">
    <property type="protein sequence ID" value="NHN34812.1"/>
    <property type="molecule type" value="Genomic_DNA"/>
</dbReference>
<proteinExistence type="predicted"/>
<protein>
    <submittedName>
        <fullName evidence="2">DUF1249 domain-containing protein</fullName>
    </submittedName>
</protein>
<dbReference type="RefSeq" id="WP_166156465.1">
    <property type="nucleotide sequence ID" value="NZ_JAAOIW010000022.1"/>
</dbReference>
<feature type="domain" description="DUF6908" evidence="1">
    <location>
        <begin position="21"/>
        <end position="128"/>
    </location>
</feature>